<dbReference type="PANTHER" id="PTHR19446">
    <property type="entry name" value="REVERSE TRANSCRIPTASES"/>
    <property type="match status" value="1"/>
</dbReference>
<dbReference type="RefSeq" id="XP_067816748.1">
    <property type="nucleotide sequence ID" value="XM_067961445.1"/>
</dbReference>
<evidence type="ECO:0000313" key="2">
    <source>
        <dbReference type="EMBL" id="TDH67249.1"/>
    </source>
</evidence>
<dbReference type="KEGG" id="blac:94347116"/>
<protein>
    <recommendedName>
        <fullName evidence="4">Reverse transcriptase domain-containing protein</fullName>
    </recommendedName>
</protein>
<comment type="caution">
    <text evidence="2">The sequence shown here is derived from an EMBL/GenBank/DDBJ whole genome shotgun (WGS) entry which is preliminary data.</text>
</comment>
<dbReference type="Proteomes" id="UP000294530">
    <property type="component" value="Unassembled WGS sequence"/>
</dbReference>
<evidence type="ECO:0000313" key="3">
    <source>
        <dbReference type="Proteomes" id="UP000294530"/>
    </source>
</evidence>
<reference evidence="2 3" key="1">
    <citation type="journal article" date="2021" name="Genome Biol.">
        <title>AFLAP: assembly-free linkage analysis pipeline using k-mers from genome sequencing data.</title>
        <authorList>
            <person name="Fletcher K."/>
            <person name="Zhang L."/>
            <person name="Gil J."/>
            <person name="Han R."/>
            <person name="Cavanaugh K."/>
            <person name="Michelmore R."/>
        </authorList>
    </citation>
    <scope>NUCLEOTIDE SEQUENCE [LARGE SCALE GENOMIC DNA]</scope>
    <source>
        <strain evidence="2 3">SF5</strain>
    </source>
</reference>
<feature type="compositionally biased region" description="Polar residues" evidence="1">
    <location>
        <begin position="131"/>
        <end position="143"/>
    </location>
</feature>
<gene>
    <name evidence="2" type="ORF">CCR75_003348</name>
</gene>
<dbReference type="OrthoDB" id="167884at2759"/>
<name>A0A976FIR4_BRELC</name>
<feature type="region of interest" description="Disordered" evidence="1">
    <location>
        <begin position="123"/>
        <end position="143"/>
    </location>
</feature>
<evidence type="ECO:0000256" key="1">
    <source>
        <dbReference type="SAM" id="MobiDB-lite"/>
    </source>
</evidence>
<sequence>MFKLAMVMVSQLATATQKADLDAAMSRAILLLGFRKAYDTVDRECLYEALRQLRFAERYVQLIAQLHTGTTATFLVNEERSKPIPVVSGIRQGCLLAPLLILLVVELLGIAVQQTSNFTGLPVPVSRSARTRSPPSLMTQRSF</sequence>
<accession>A0A976FIR4</accession>
<keyword evidence="3" id="KW-1185">Reference proteome</keyword>
<dbReference type="EMBL" id="SHOA02000014">
    <property type="protein sequence ID" value="TDH67249.1"/>
    <property type="molecule type" value="Genomic_DNA"/>
</dbReference>
<organism evidence="2 3">
    <name type="scientific">Bremia lactucae</name>
    <name type="common">Lettuce downy mildew</name>
    <dbReference type="NCBI Taxonomy" id="4779"/>
    <lineage>
        <taxon>Eukaryota</taxon>
        <taxon>Sar</taxon>
        <taxon>Stramenopiles</taxon>
        <taxon>Oomycota</taxon>
        <taxon>Peronosporomycetes</taxon>
        <taxon>Peronosporales</taxon>
        <taxon>Peronosporaceae</taxon>
        <taxon>Bremia</taxon>
    </lineage>
</organism>
<dbReference type="GeneID" id="94347116"/>
<proteinExistence type="predicted"/>
<evidence type="ECO:0008006" key="4">
    <source>
        <dbReference type="Google" id="ProtNLM"/>
    </source>
</evidence>
<dbReference type="AlphaFoldDB" id="A0A976FIR4"/>